<dbReference type="InterPro" id="IPR015881">
    <property type="entry name" value="ARHD_Rieske_2Fe_2S"/>
</dbReference>
<evidence type="ECO:0000313" key="7">
    <source>
        <dbReference type="EMBL" id="SVA80087.1"/>
    </source>
</evidence>
<gene>
    <name evidence="7" type="ORF">METZ01_LOCUS132941</name>
</gene>
<dbReference type="PROSITE" id="PS51296">
    <property type="entry name" value="RIESKE"/>
    <property type="match status" value="1"/>
</dbReference>
<evidence type="ECO:0000259" key="6">
    <source>
        <dbReference type="PROSITE" id="PS51296"/>
    </source>
</evidence>
<dbReference type="Pfam" id="PF19301">
    <property type="entry name" value="LigXa_C"/>
    <property type="match status" value="1"/>
</dbReference>
<proteinExistence type="predicted"/>
<dbReference type="PROSITE" id="PS00570">
    <property type="entry name" value="RING_HYDROXYL_ALPHA"/>
    <property type="match status" value="1"/>
</dbReference>
<dbReference type="InterPro" id="IPR045623">
    <property type="entry name" value="LigXa_C"/>
</dbReference>
<keyword evidence="5" id="KW-0411">Iron-sulfur</keyword>
<sequence>KEDNELLTRVGPGTVMGTLLRRFWLPALLEEELKEKDGAPVRLRLLGEDLVAFCDSEDKLAILDAYCPHRRAHLYFGRNEECGIRCVYHGWKFDVSGQCVDMPSEPPESDFKERVQTTSYPVATLGGVVWIYMGPSDLKPELPDFEWARLSAARTVMSKRVQQCNWAQAVEGGIDSSHISYLHRNLVDLKPQKSATGHRKYSSQDRSPVFTIKETDYGLLIGASRKAGDELYWRLTQFLVPCWTMIPPIIGDQDRDSSKEGYAGHAWVPIDDENTWTWSFNCSPHRDFTKAERERFDPHTGMWGPVDDTYRPQWNMANDYGLDREMQKNVNYSGIKGIPNQDVAVQESMGRIADRSKEMLGTSDKAIIAYRQHLLDLANALASGQEPKAASYGACYSVRSASLLLQKDVPFDEGAKVLLSAK</sequence>
<evidence type="ECO:0000256" key="2">
    <source>
        <dbReference type="ARBA" id="ARBA00022723"/>
    </source>
</evidence>
<accession>A0A381YUC4</accession>
<dbReference type="PANTHER" id="PTHR21266">
    <property type="entry name" value="IRON-SULFUR DOMAIN CONTAINING PROTEIN"/>
    <property type="match status" value="1"/>
</dbReference>
<reference evidence="7" key="1">
    <citation type="submission" date="2018-05" db="EMBL/GenBank/DDBJ databases">
        <authorList>
            <person name="Lanie J.A."/>
            <person name="Ng W.-L."/>
            <person name="Kazmierczak K.M."/>
            <person name="Andrzejewski T.M."/>
            <person name="Davidsen T.M."/>
            <person name="Wayne K.J."/>
            <person name="Tettelin H."/>
            <person name="Glass J.I."/>
            <person name="Rusch D."/>
            <person name="Podicherti R."/>
            <person name="Tsui H.-C.T."/>
            <person name="Winkler M.E."/>
        </authorList>
    </citation>
    <scope>NUCLEOTIDE SEQUENCE</scope>
</reference>
<organism evidence="7">
    <name type="scientific">marine metagenome</name>
    <dbReference type="NCBI Taxonomy" id="408172"/>
    <lineage>
        <taxon>unclassified sequences</taxon>
        <taxon>metagenomes</taxon>
        <taxon>ecological metagenomes</taxon>
    </lineage>
</organism>
<dbReference type="SUPFAM" id="SSF50022">
    <property type="entry name" value="ISP domain"/>
    <property type="match status" value="1"/>
</dbReference>
<name>A0A381YUC4_9ZZZZ</name>
<dbReference type="InterPro" id="IPR036922">
    <property type="entry name" value="Rieske_2Fe-2S_sf"/>
</dbReference>
<feature type="non-terminal residue" evidence="7">
    <location>
        <position position="1"/>
    </location>
</feature>
<dbReference type="Gene3D" id="3.90.380.10">
    <property type="entry name" value="Naphthalene 1,2-dioxygenase Alpha Subunit, Chain A, domain 1"/>
    <property type="match status" value="1"/>
</dbReference>
<evidence type="ECO:0000256" key="3">
    <source>
        <dbReference type="ARBA" id="ARBA00023002"/>
    </source>
</evidence>
<dbReference type="InterPro" id="IPR050584">
    <property type="entry name" value="Cholesterol_7-desaturase"/>
</dbReference>
<keyword evidence="1" id="KW-0001">2Fe-2S</keyword>
<protein>
    <recommendedName>
        <fullName evidence="6">Rieske domain-containing protein</fullName>
    </recommendedName>
</protein>
<keyword evidence="4" id="KW-0408">Iron</keyword>
<evidence type="ECO:0000256" key="1">
    <source>
        <dbReference type="ARBA" id="ARBA00022714"/>
    </source>
</evidence>
<dbReference type="CDD" id="cd03479">
    <property type="entry name" value="Rieske_RO_Alpha_PhDO_like"/>
    <property type="match status" value="1"/>
</dbReference>
<dbReference type="SUPFAM" id="SSF55961">
    <property type="entry name" value="Bet v1-like"/>
    <property type="match status" value="1"/>
</dbReference>
<dbReference type="GO" id="GO:0016491">
    <property type="term" value="F:oxidoreductase activity"/>
    <property type="evidence" value="ECO:0007669"/>
    <property type="project" value="UniProtKB-KW"/>
</dbReference>
<dbReference type="EMBL" id="UINC01018977">
    <property type="protein sequence ID" value="SVA80087.1"/>
    <property type="molecule type" value="Genomic_DNA"/>
</dbReference>
<dbReference type="Pfam" id="PF00355">
    <property type="entry name" value="Rieske"/>
    <property type="match status" value="1"/>
</dbReference>
<dbReference type="AlphaFoldDB" id="A0A381YUC4"/>
<dbReference type="GO" id="GO:0051537">
    <property type="term" value="F:2 iron, 2 sulfur cluster binding"/>
    <property type="evidence" value="ECO:0007669"/>
    <property type="project" value="UniProtKB-KW"/>
</dbReference>
<evidence type="ECO:0000256" key="5">
    <source>
        <dbReference type="ARBA" id="ARBA00023014"/>
    </source>
</evidence>
<dbReference type="Gene3D" id="2.102.10.10">
    <property type="entry name" value="Rieske [2Fe-2S] iron-sulphur domain"/>
    <property type="match status" value="1"/>
</dbReference>
<keyword evidence="2" id="KW-0479">Metal-binding</keyword>
<evidence type="ECO:0000256" key="4">
    <source>
        <dbReference type="ARBA" id="ARBA00023004"/>
    </source>
</evidence>
<dbReference type="CDD" id="cd08878">
    <property type="entry name" value="RHO_alpha_C_DMO-like"/>
    <property type="match status" value="1"/>
</dbReference>
<dbReference type="InterPro" id="IPR017941">
    <property type="entry name" value="Rieske_2Fe-2S"/>
</dbReference>
<keyword evidence="3" id="KW-0560">Oxidoreductase</keyword>
<dbReference type="GO" id="GO:0005506">
    <property type="term" value="F:iron ion binding"/>
    <property type="evidence" value="ECO:0007669"/>
    <property type="project" value="InterPro"/>
</dbReference>
<feature type="domain" description="Rieske" evidence="6">
    <location>
        <begin position="24"/>
        <end position="131"/>
    </location>
</feature>
<dbReference type="PANTHER" id="PTHR21266:SF59">
    <property type="entry name" value="BLR4922 PROTEIN"/>
    <property type="match status" value="1"/>
</dbReference>